<gene>
    <name evidence="2" type="ORF">EDD18DRAFT_1357858</name>
</gene>
<feature type="region of interest" description="Disordered" evidence="1">
    <location>
        <begin position="1"/>
        <end position="178"/>
    </location>
</feature>
<accession>A0AA39PY53</accession>
<feature type="compositionally biased region" description="Low complexity" evidence="1">
    <location>
        <begin position="12"/>
        <end position="34"/>
    </location>
</feature>
<dbReference type="EMBL" id="JAUEPU010000029">
    <property type="protein sequence ID" value="KAK0492586.1"/>
    <property type="molecule type" value="Genomic_DNA"/>
</dbReference>
<protein>
    <submittedName>
        <fullName evidence="2">Uncharacterized protein</fullName>
    </submittedName>
</protein>
<feature type="compositionally biased region" description="Basic residues" evidence="1">
    <location>
        <begin position="162"/>
        <end position="178"/>
    </location>
</feature>
<comment type="caution">
    <text evidence="2">The sequence shown here is derived from an EMBL/GenBank/DDBJ whole genome shotgun (WGS) entry which is preliminary data.</text>
</comment>
<name>A0AA39PY53_9AGAR</name>
<dbReference type="Pfam" id="PF20414">
    <property type="entry name" value="DUF6698"/>
    <property type="match status" value="1"/>
</dbReference>
<dbReference type="AlphaFoldDB" id="A0AA39PY53"/>
<feature type="compositionally biased region" description="Basic and acidic residues" evidence="1">
    <location>
        <begin position="55"/>
        <end position="65"/>
    </location>
</feature>
<keyword evidence="3" id="KW-1185">Reference proteome</keyword>
<feature type="compositionally biased region" description="Polar residues" evidence="1">
    <location>
        <begin position="1"/>
        <end position="11"/>
    </location>
</feature>
<sequence length="527" mass="58979">MPKPASSSSRIKLSTKAAPAKKPLSKATKPPSKAQTKHAAPQKSARSPPSAQPKLETKKPKDYRKVLLPKDTNKAAVVFTKRLPTPQRSNNVEQENEEIEESDLVSGGEDEDEDEDEFELGFGDEGEIAEGKIGKSEDEGEGEGERMSGDDDNEKDDEIGQKRRKKSQSGPRKTKYRRGYSQRQNWVLSVCHSLGKLVPHVISLFTPVDDIMWAGAKLLNKALKLDIDVKDVPYTTPNEKSFNILIGFLEHNVTMWEALSCFPKNAIGMKAIINELRLGIKESRGSDTNKVRYDILTLCLKDPVNTAVTLPIPSHKTGQGFNHVDTGRLLCPQIYLEEFNTNDRFIFDLANSRVKVTASEWPSFVYDQELYDPKNDEQGLMKGYLLLRVYLHIFCSNGDPRKQDGPKRGSIAKINGILIVSGRQIAYAACQARYALSSKDGWSEQDGAFDLPLFYQSIVDLFESHPEDEWALETLTWWNNQIFGDPNGRKDTDKTPDVHPPTSTIAKMAARRDARAKAREDAVIATD</sequence>
<organism evidence="2 3">
    <name type="scientific">Armillaria luteobubalina</name>
    <dbReference type="NCBI Taxonomy" id="153913"/>
    <lineage>
        <taxon>Eukaryota</taxon>
        <taxon>Fungi</taxon>
        <taxon>Dikarya</taxon>
        <taxon>Basidiomycota</taxon>
        <taxon>Agaricomycotina</taxon>
        <taxon>Agaricomycetes</taxon>
        <taxon>Agaricomycetidae</taxon>
        <taxon>Agaricales</taxon>
        <taxon>Marasmiineae</taxon>
        <taxon>Physalacriaceae</taxon>
        <taxon>Armillaria</taxon>
    </lineage>
</organism>
<evidence type="ECO:0000256" key="1">
    <source>
        <dbReference type="SAM" id="MobiDB-lite"/>
    </source>
</evidence>
<proteinExistence type="predicted"/>
<evidence type="ECO:0000313" key="2">
    <source>
        <dbReference type="EMBL" id="KAK0492586.1"/>
    </source>
</evidence>
<dbReference type="Proteomes" id="UP001175228">
    <property type="component" value="Unassembled WGS sequence"/>
</dbReference>
<feature type="compositionally biased region" description="Acidic residues" evidence="1">
    <location>
        <begin position="94"/>
        <end position="128"/>
    </location>
</feature>
<dbReference type="InterPro" id="IPR046521">
    <property type="entry name" value="DUF6698"/>
</dbReference>
<reference evidence="2" key="1">
    <citation type="submission" date="2023-06" db="EMBL/GenBank/DDBJ databases">
        <authorList>
            <consortium name="Lawrence Berkeley National Laboratory"/>
            <person name="Ahrendt S."/>
            <person name="Sahu N."/>
            <person name="Indic B."/>
            <person name="Wong-Bajracharya J."/>
            <person name="Merenyi Z."/>
            <person name="Ke H.-M."/>
            <person name="Monk M."/>
            <person name="Kocsube S."/>
            <person name="Drula E."/>
            <person name="Lipzen A."/>
            <person name="Balint B."/>
            <person name="Henrissat B."/>
            <person name="Andreopoulos B."/>
            <person name="Martin F.M."/>
            <person name="Harder C.B."/>
            <person name="Rigling D."/>
            <person name="Ford K.L."/>
            <person name="Foster G.D."/>
            <person name="Pangilinan J."/>
            <person name="Papanicolaou A."/>
            <person name="Barry K."/>
            <person name="LaButti K."/>
            <person name="Viragh M."/>
            <person name="Koriabine M."/>
            <person name="Yan M."/>
            <person name="Riley R."/>
            <person name="Champramary S."/>
            <person name="Plett K.L."/>
            <person name="Tsai I.J."/>
            <person name="Slot J."/>
            <person name="Sipos G."/>
            <person name="Plett J."/>
            <person name="Nagy L.G."/>
            <person name="Grigoriev I.V."/>
        </authorList>
    </citation>
    <scope>NUCLEOTIDE SEQUENCE</scope>
    <source>
        <strain evidence="2">HWK02</strain>
    </source>
</reference>
<feature type="compositionally biased region" description="Basic and acidic residues" evidence="1">
    <location>
        <begin position="129"/>
        <end position="149"/>
    </location>
</feature>
<evidence type="ECO:0000313" key="3">
    <source>
        <dbReference type="Proteomes" id="UP001175228"/>
    </source>
</evidence>